<dbReference type="CDD" id="cd00093">
    <property type="entry name" value="HTH_XRE"/>
    <property type="match status" value="1"/>
</dbReference>
<protein>
    <submittedName>
        <fullName evidence="2">Helix-turn-helix DNA binding domain protein</fullName>
    </submittedName>
</protein>
<feature type="domain" description="HTH cro/C1-type" evidence="1">
    <location>
        <begin position="15"/>
        <end position="69"/>
    </location>
</feature>
<evidence type="ECO:0000313" key="3">
    <source>
        <dbReference type="Proteomes" id="UP000244787"/>
    </source>
</evidence>
<keyword evidence="3" id="KW-1185">Reference proteome</keyword>
<sequence length="76" mass="8041">MTLIQIDSSALPEILRATRGAAGLSARAMALQVGVSHGTISAWERGISEPTVSQFMRWAEVTGQAPERLLPAHTAA</sequence>
<name>A0A2R4A063_9CAUD</name>
<dbReference type="InterPro" id="IPR010982">
    <property type="entry name" value="Lambda_DNA-bd_dom_sf"/>
</dbReference>
<evidence type="ECO:0000313" key="2">
    <source>
        <dbReference type="EMBL" id="AVR56414.1"/>
    </source>
</evidence>
<dbReference type="SMART" id="SM00530">
    <property type="entry name" value="HTH_XRE"/>
    <property type="match status" value="1"/>
</dbReference>
<dbReference type="GeneID" id="62648523"/>
<accession>A0A2R4A063</accession>
<proteinExistence type="predicted"/>
<organism evidence="2 3">
    <name type="scientific">Microbacterium phage PaoPu</name>
    <dbReference type="NCBI Taxonomy" id="2126933"/>
    <lineage>
        <taxon>Viruses</taxon>
        <taxon>Duplodnaviria</taxon>
        <taxon>Heunggongvirae</taxon>
        <taxon>Uroviricota</taxon>
        <taxon>Caudoviricetes</taxon>
        <taxon>Orlajensenviridae</taxon>
        <taxon>Pelczarvirinae</taxon>
        <taxon>Paopuvirus</taxon>
        <taxon>Paopuvirus paopu</taxon>
    </lineage>
</organism>
<dbReference type="SUPFAM" id="SSF47413">
    <property type="entry name" value="lambda repressor-like DNA-binding domains"/>
    <property type="match status" value="1"/>
</dbReference>
<dbReference type="RefSeq" id="YP_009996607.1">
    <property type="nucleotide sequence ID" value="NC_052932.1"/>
</dbReference>
<gene>
    <name evidence="2" type="primary">22</name>
    <name evidence="2" type="ORF">SEA_PAOPU_22</name>
</gene>
<dbReference type="Proteomes" id="UP000244787">
    <property type="component" value="Segment"/>
</dbReference>
<dbReference type="PROSITE" id="PS50943">
    <property type="entry name" value="HTH_CROC1"/>
    <property type="match status" value="1"/>
</dbReference>
<reference evidence="2 3" key="1">
    <citation type="submission" date="2018-03" db="EMBL/GenBank/DDBJ databases">
        <authorList>
            <person name="Stanton A.-C.J."/>
            <person name="Sivanathan V."/>
            <person name="Eleri A."/>
            <person name="Garlena R.A."/>
            <person name="Russell D.A."/>
            <person name="Pope W.H."/>
            <person name="Jacobs-Sera D."/>
            <person name="Hatfull G.F."/>
        </authorList>
    </citation>
    <scope>NUCLEOTIDE SEQUENCE [LARGE SCALE GENOMIC DNA]</scope>
</reference>
<dbReference type="EMBL" id="MH045561">
    <property type="protein sequence ID" value="AVR56414.1"/>
    <property type="molecule type" value="Genomic_DNA"/>
</dbReference>
<dbReference type="KEGG" id="vg:62648523"/>
<evidence type="ECO:0000259" key="1">
    <source>
        <dbReference type="PROSITE" id="PS50943"/>
    </source>
</evidence>
<dbReference type="GO" id="GO:0003677">
    <property type="term" value="F:DNA binding"/>
    <property type="evidence" value="ECO:0007669"/>
    <property type="project" value="InterPro"/>
</dbReference>
<dbReference type="Pfam" id="PF01381">
    <property type="entry name" value="HTH_3"/>
    <property type="match status" value="1"/>
</dbReference>
<dbReference type="InterPro" id="IPR001387">
    <property type="entry name" value="Cro/C1-type_HTH"/>
</dbReference>
<dbReference type="Gene3D" id="1.10.260.40">
    <property type="entry name" value="lambda repressor-like DNA-binding domains"/>
    <property type="match status" value="1"/>
</dbReference>